<dbReference type="EMBL" id="MSCH01000003">
    <property type="protein sequence ID" value="PQJ53126.1"/>
    <property type="molecule type" value="Genomic_DNA"/>
</dbReference>
<dbReference type="AlphaFoldDB" id="A0A2S7UT08"/>
<dbReference type="CDD" id="cd00093">
    <property type="entry name" value="HTH_XRE"/>
    <property type="match status" value="1"/>
</dbReference>
<dbReference type="Proteomes" id="UP000239007">
    <property type="component" value="Unassembled WGS sequence"/>
</dbReference>
<dbReference type="Gene3D" id="1.10.260.40">
    <property type="entry name" value="lambda repressor-like DNA-binding domains"/>
    <property type="match status" value="1"/>
</dbReference>
<gene>
    <name evidence="2" type="ORF">BTO11_05255</name>
</gene>
<proteinExistence type="predicted"/>
<organism evidence="2 3">
    <name type="scientific">Psychrosphaera saromensis</name>
    <dbReference type="NCBI Taxonomy" id="716813"/>
    <lineage>
        <taxon>Bacteria</taxon>
        <taxon>Pseudomonadati</taxon>
        <taxon>Pseudomonadota</taxon>
        <taxon>Gammaproteobacteria</taxon>
        <taxon>Alteromonadales</taxon>
        <taxon>Pseudoalteromonadaceae</taxon>
        <taxon>Psychrosphaera</taxon>
    </lineage>
</organism>
<keyword evidence="3" id="KW-1185">Reference proteome</keyword>
<dbReference type="PROSITE" id="PS50943">
    <property type="entry name" value="HTH_CROC1"/>
    <property type="match status" value="1"/>
</dbReference>
<accession>A0A2S7UT08</accession>
<evidence type="ECO:0000313" key="2">
    <source>
        <dbReference type="EMBL" id="PQJ53126.1"/>
    </source>
</evidence>
<dbReference type="SUPFAM" id="SSF47413">
    <property type="entry name" value="lambda repressor-like DNA-binding domains"/>
    <property type="match status" value="1"/>
</dbReference>
<reference evidence="2 3" key="1">
    <citation type="submission" date="2016-12" db="EMBL/GenBank/DDBJ databases">
        <title>Diversity of luminous bacteria.</title>
        <authorList>
            <person name="Yoshizawa S."/>
            <person name="Kogure K."/>
        </authorList>
    </citation>
    <scope>NUCLEOTIDE SEQUENCE [LARGE SCALE GENOMIC DNA]</scope>
    <source>
        <strain evidence="2 3">SA4-48</strain>
    </source>
</reference>
<sequence length="96" mass="10231">MANRVKVSDMPSSAHIENAEILGQLVKAKRTTLNMKLADCAALCSVGINTLSRIENGNANCTLSAVFSVLKGLGIKLTTKELLTPDSNSIADNEWV</sequence>
<dbReference type="RefSeq" id="WP_105051602.1">
    <property type="nucleotide sequence ID" value="NZ_BMYG01000003.1"/>
</dbReference>
<name>A0A2S7UT08_9GAMM</name>
<dbReference type="Pfam" id="PF01381">
    <property type="entry name" value="HTH_3"/>
    <property type="match status" value="1"/>
</dbReference>
<evidence type="ECO:0000259" key="1">
    <source>
        <dbReference type="PROSITE" id="PS50943"/>
    </source>
</evidence>
<dbReference type="InterPro" id="IPR001387">
    <property type="entry name" value="Cro/C1-type_HTH"/>
</dbReference>
<protein>
    <submittedName>
        <fullName evidence="2">Transcriptional regulator</fullName>
    </submittedName>
</protein>
<comment type="caution">
    <text evidence="2">The sequence shown here is derived from an EMBL/GenBank/DDBJ whole genome shotgun (WGS) entry which is preliminary data.</text>
</comment>
<dbReference type="GO" id="GO:0003677">
    <property type="term" value="F:DNA binding"/>
    <property type="evidence" value="ECO:0007669"/>
    <property type="project" value="InterPro"/>
</dbReference>
<dbReference type="OrthoDB" id="5569968at2"/>
<evidence type="ECO:0000313" key="3">
    <source>
        <dbReference type="Proteomes" id="UP000239007"/>
    </source>
</evidence>
<dbReference type="InterPro" id="IPR010982">
    <property type="entry name" value="Lambda_DNA-bd_dom_sf"/>
</dbReference>
<dbReference type="SMART" id="SM00530">
    <property type="entry name" value="HTH_XRE"/>
    <property type="match status" value="1"/>
</dbReference>
<feature type="domain" description="HTH cro/C1-type" evidence="1">
    <location>
        <begin position="26"/>
        <end position="82"/>
    </location>
</feature>